<accession>A0ABX0MX08</accession>
<keyword evidence="6" id="KW-1185">Reference proteome</keyword>
<name>A0ABX0MX08_9BURK</name>
<dbReference type="InterPro" id="IPR004358">
    <property type="entry name" value="Sig_transdc_His_kin-like_C"/>
</dbReference>
<dbReference type="InterPro" id="IPR003594">
    <property type="entry name" value="HATPase_dom"/>
</dbReference>
<dbReference type="PRINTS" id="PR00344">
    <property type="entry name" value="BCTRLSENSOR"/>
</dbReference>
<feature type="domain" description="Histidine kinase/HSP90-like ATPase" evidence="4">
    <location>
        <begin position="3"/>
        <end position="42"/>
    </location>
</feature>
<feature type="region of interest" description="Disordered" evidence="3">
    <location>
        <begin position="29"/>
        <end position="48"/>
    </location>
</feature>
<organism evidence="5 6">
    <name type="scientific">Massilia genomosp. 1</name>
    <dbReference type="NCBI Taxonomy" id="2609280"/>
    <lineage>
        <taxon>Bacteria</taxon>
        <taxon>Pseudomonadati</taxon>
        <taxon>Pseudomonadota</taxon>
        <taxon>Betaproteobacteria</taxon>
        <taxon>Burkholderiales</taxon>
        <taxon>Oxalobacteraceae</taxon>
        <taxon>Telluria group</taxon>
        <taxon>Massilia</taxon>
    </lineage>
</organism>
<dbReference type="InterPro" id="IPR036890">
    <property type="entry name" value="HATPase_C_sf"/>
</dbReference>
<dbReference type="SUPFAM" id="SSF55874">
    <property type="entry name" value="ATPase domain of HSP90 chaperone/DNA topoisomerase II/histidine kinase"/>
    <property type="match status" value="1"/>
</dbReference>
<gene>
    <name evidence="5" type="ORF">F1735_20195</name>
</gene>
<evidence type="ECO:0000256" key="2">
    <source>
        <dbReference type="ARBA" id="ARBA00012438"/>
    </source>
</evidence>
<dbReference type="Proteomes" id="UP000610594">
    <property type="component" value="Unassembled WGS sequence"/>
</dbReference>
<evidence type="ECO:0000313" key="6">
    <source>
        <dbReference type="Proteomes" id="UP000610594"/>
    </source>
</evidence>
<evidence type="ECO:0000256" key="3">
    <source>
        <dbReference type="SAM" id="MobiDB-lite"/>
    </source>
</evidence>
<dbReference type="EC" id="2.7.13.3" evidence="2"/>
<protein>
    <recommendedName>
        <fullName evidence="2">histidine kinase</fullName>
        <ecNumber evidence="2">2.7.13.3</ecNumber>
    </recommendedName>
</protein>
<dbReference type="Gene3D" id="3.30.565.10">
    <property type="entry name" value="Histidine kinase-like ATPase, C-terminal domain"/>
    <property type="match status" value="1"/>
</dbReference>
<dbReference type="Pfam" id="PF02518">
    <property type="entry name" value="HATPase_c"/>
    <property type="match status" value="1"/>
</dbReference>
<comment type="catalytic activity">
    <reaction evidence="1">
        <text>ATP + protein L-histidine = ADP + protein N-phospho-L-histidine.</text>
        <dbReference type="EC" id="2.7.13.3"/>
    </reaction>
</comment>
<evidence type="ECO:0000259" key="4">
    <source>
        <dbReference type="Pfam" id="PF02518"/>
    </source>
</evidence>
<reference evidence="5 6" key="1">
    <citation type="submission" date="2019-10" db="EMBL/GenBank/DDBJ databases">
        <title>Taxonomy of Antarctic Massilia spp.: description of Massilia rubra sp. nov., Massilia aquatica sp. nov., Massilia mucilaginosa sp. nov., Massilia frigida sp. nov. isolated from streams, lakes and regoliths.</title>
        <authorList>
            <person name="Holochova P."/>
            <person name="Sedlacek I."/>
            <person name="Kralova S."/>
            <person name="Maslanova I."/>
            <person name="Busse H.-J."/>
            <person name="Stankova E."/>
            <person name="Vrbovska V."/>
            <person name="Kovarovic V."/>
            <person name="Bartak M."/>
            <person name="Svec P."/>
            <person name="Pantucek R."/>
        </authorList>
    </citation>
    <scope>NUCLEOTIDE SEQUENCE [LARGE SCALE GENOMIC DNA]</scope>
    <source>
        <strain evidence="5 6">CCM 8694</strain>
    </source>
</reference>
<comment type="caution">
    <text evidence="5">The sequence shown here is derived from an EMBL/GenBank/DDBJ whole genome shotgun (WGS) entry which is preliminary data.</text>
</comment>
<proteinExistence type="predicted"/>
<evidence type="ECO:0000256" key="1">
    <source>
        <dbReference type="ARBA" id="ARBA00000085"/>
    </source>
</evidence>
<evidence type="ECO:0000313" key="5">
    <source>
        <dbReference type="EMBL" id="NHZ64593.1"/>
    </source>
</evidence>
<sequence length="48" mass="4570">MGSGGSGLGLHVVHNIVSGVLGGSIDLESEPGKGSTFGPRLPAIAPGS</sequence>
<dbReference type="EMBL" id="WHJF01000057">
    <property type="protein sequence ID" value="NHZ64593.1"/>
    <property type="molecule type" value="Genomic_DNA"/>
</dbReference>